<evidence type="ECO:0000256" key="7">
    <source>
        <dbReference type="ARBA" id="ARBA00022884"/>
    </source>
</evidence>
<feature type="region of interest" description="Disordered" evidence="9">
    <location>
        <begin position="758"/>
        <end position="898"/>
    </location>
</feature>
<dbReference type="RefSeq" id="WP_188953988.1">
    <property type="nucleotide sequence ID" value="NZ_BMIB01000003.1"/>
</dbReference>
<dbReference type="Pfam" id="PF08206">
    <property type="entry name" value="OB_RNB"/>
    <property type="match status" value="1"/>
</dbReference>
<feature type="compositionally biased region" description="Basic and acidic residues" evidence="9">
    <location>
        <begin position="854"/>
        <end position="865"/>
    </location>
</feature>
<protein>
    <recommendedName>
        <fullName evidence="8">Ribonuclease R</fullName>
        <shortName evidence="8">RNase R</shortName>
        <ecNumber evidence="8">3.1.13.1</ecNumber>
    </recommendedName>
</protein>
<dbReference type="InterPro" id="IPR050180">
    <property type="entry name" value="RNR_Ribonuclease"/>
</dbReference>
<name>A0A917MWS6_9BACT</name>
<evidence type="ECO:0000256" key="2">
    <source>
        <dbReference type="ARBA" id="ARBA00004496"/>
    </source>
</evidence>
<feature type="compositionally biased region" description="Basic residues" evidence="9">
    <location>
        <begin position="1"/>
        <end position="16"/>
    </location>
</feature>
<feature type="compositionally biased region" description="Basic and acidic residues" evidence="9">
    <location>
        <begin position="771"/>
        <end position="780"/>
    </location>
</feature>
<evidence type="ECO:0000256" key="3">
    <source>
        <dbReference type="ARBA" id="ARBA00022490"/>
    </source>
</evidence>
<dbReference type="Pfam" id="PF17876">
    <property type="entry name" value="CSD2"/>
    <property type="match status" value="1"/>
</dbReference>
<keyword evidence="12" id="KW-1185">Reference proteome</keyword>
<dbReference type="SMART" id="SM00955">
    <property type="entry name" value="RNB"/>
    <property type="match status" value="1"/>
</dbReference>
<dbReference type="PANTHER" id="PTHR23355">
    <property type="entry name" value="RIBONUCLEASE"/>
    <property type="match status" value="1"/>
</dbReference>
<feature type="compositionally biased region" description="Low complexity" evidence="9">
    <location>
        <begin position="802"/>
        <end position="829"/>
    </location>
</feature>
<dbReference type="InterPro" id="IPR040476">
    <property type="entry name" value="CSD2"/>
</dbReference>
<dbReference type="PROSITE" id="PS50126">
    <property type="entry name" value="S1"/>
    <property type="match status" value="1"/>
</dbReference>
<dbReference type="InterPro" id="IPR011805">
    <property type="entry name" value="RNase_R"/>
</dbReference>
<dbReference type="InterPro" id="IPR003029">
    <property type="entry name" value="S1_domain"/>
</dbReference>
<keyword evidence="6 8" id="KW-0269">Exonuclease</keyword>
<dbReference type="GO" id="GO:0006402">
    <property type="term" value="P:mRNA catabolic process"/>
    <property type="evidence" value="ECO:0007669"/>
    <property type="project" value="TreeGrafter"/>
</dbReference>
<dbReference type="InterPro" id="IPR012340">
    <property type="entry name" value="NA-bd_OB-fold"/>
</dbReference>
<feature type="compositionally biased region" description="Basic and acidic residues" evidence="9">
    <location>
        <begin position="787"/>
        <end position="798"/>
    </location>
</feature>
<evidence type="ECO:0000256" key="6">
    <source>
        <dbReference type="ARBA" id="ARBA00022839"/>
    </source>
</evidence>
<organism evidence="11 12">
    <name type="scientific">Filimonas zeae</name>
    <dbReference type="NCBI Taxonomy" id="1737353"/>
    <lineage>
        <taxon>Bacteria</taxon>
        <taxon>Pseudomonadati</taxon>
        <taxon>Bacteroidota</taxon>
        <taxon>Chitinophagia</taxon>
        <taxon>Chitinophagales</taxon>
        <taxon>Chitinophagaceae</taxon>
        <taxon>Filimonas</taxon>
    </lineage>
</organism>
<dbReference type="InterPro" id="IPR013223">
    <property type="entry name" value="RNase_B_OB_dom"/>
</dbReference>
<dbReference type="InterPro" id="IPR001900">
    <property type="entry name" value="RNase_II/R"/>
</dbReference>
<evidence type="ECO:0000256" key="8">
    <source>
        <dbReference type="HAMAP-Rule" id="MF_01895"/>
    </source>
</evidence>
<feature type="compositionally biased region" description="Low complexity" evidence="9">
    <location>
        <begin position="758"/>
        <end position="770"/>
    </location>
</feature>
<dbReference type="SMART" id="SM00316">
    <property type="entry name" value="S1"/>
    <property type="match status" value="1"/>
</dbReference>
<evidence type="ECO:0000256" key="4">
    <source>
        <dbReference type="ARBA" id="ARBA00022722"/>
    </source>
</evidence>
<comment type="caution">
    <text evidence="11">The sequence shown here is derived from an EMBL/GenBank/DDBJ whole genome shotgun (WGS) entry which is preliminary data.</text>
</comment>
<evidence type="ECO:0000256" key="5">
    <source>
        <dbReference type="ARBA" id="ARBA00022801"/>
    </source>
</evidence>
<reference evidence="11" key="2">
    <citation type="submission" date="2020-09" db="EMBL/GenBank/DDBJ databases">
        <authorList>
            <person name="Sun Q."/>
            <person name="Zhou Y."/>
        </authorList>
    </citation>
    <scope>NUCLEOTIDE SEQUENCE</scope>
    <source>
        <strain evidence="11">CGMCC 1.15290</strain>
    </source>
</reference>
<feature type="region of interest" description="Disordered" evidence="9">
    <location>
        <begin position="1"/>
        <end position="27"/>
    </location>
</feature>
<sequence length="898" mass="98943">MSGKKHKSKNKHHKGKSSSSQPTYSTQGTLDITRSGIGYVVIADGSGDVLVRPGDFNNAMHGDTVAVKVTRENLNSRRKEGRVIEVLQRKQTEFIGTLQLAPNFAFFIPDSEKPMPDFYVPLDKVNGAKDKDKVIVKMEKWGKDDKKPVGAVVTVIDATDANDMAMKELLAEAGFPLSFPQVVMDETAQLPELIAEAEVARRKDFRDTLTITIDPVDAKDFDDAISLRVIKKGLYEVGVHIADVSHYVKPGTALDDEAYKRATSVYLPDRVNPMLPEKISNELCSLRPKEDKLSFAAVFEMTDKGKVKKYWLGKTIIHSNHRFTYEDVQEMIEGADGIYKEELLLLNGLARQLRAERFGKGAINFSSQEVRFKLDENGKPIGIVVKESKEAHQLIEEFMLLANRTVAEHVAKIKVNKEPLPFPYRVHDQPDEQKLAPFIAFARKFGHKFDISSPKRIAESFNQMLGDVQGKPEQHVLEQLGIRTMAKAIYTTENIGHYGLAFEYYCHFTSPIRRYPDVLVHRELEQVLAGHPHADKKMEEKCKQSSDRERAAMECERAGNKYKQVEYMRDYLGEEFDGVISGVSSFGFWVETVAHKCEGLVSVASLSDYDDFRLNEADYALYGQRSGRGFRMGDKVKIKVIAANLDKRQLDYEWVKEGADTIDKAFEARGNNNGNGNHNRKDKAKGKDKFKGKKKDAPYQHTAPSVPPVIVPQAPVPVTPVVPVPEAPAPAVKPATVTTPAAKPGRSVPTAVPVTAKKQAKTTAAAPAKPVEAKAKEKADAVAAKGKVKDVAKKEGKKTAAKKAVSTKETAKAGKVTPAPKTGKKAPAPIQEASAVAKNKDKKASVKASPAKAADSKKEKADNKAKPAAKTAKKKGAKTTQPKNKKNKPGTQLSDTAD</sequence>
<dbReference type="GO" id="GO:0003723">
    <property type="term" value="F:RNA binding"/>
    <property type="evidence" value="ECO:0007669"/>
    <property type="project" value="UniProtKB-UniRule"/>
</dbReference>
<dbReference type="EMBL" id="BMIB01000003">
    <property type="protein sequence ID" value="GGH71963.1"/>
    <property type="molecule type" value="Genomic_DNA"/>
</dbReference>
<dbReference type="CDD" id="cd04471">
    <property type="entry name" value="S1_RNase_R"/>
    <property type="match status" value="1"/>
</dbReference>
<comment type="catalytic activity">
    <reaction evidence="1 8">
        <text>Exonucleolytic cleavage in the 3'- to 5'-direction to yield nucleoside 5'-phosphates.</text>
        <dbReference type="EC" id="3.1.13.1"/>
    </reaction>
</comment>
<evidence type="ECO:0000313" key="11">
    <source>
        <dbReference type="EMBL" id="GGH71963.1"/>
    </source>
</evidence>
<feature type="region of interest" description="Disordered" evidence="9">
    <location>
        <begin position="667"/>
        <end position="708"/>
    </location>
</feature>
<dbReference type="NCBIfam" id="TIGR00358">
    <property type="entry name" value="3_prime_RNase"/>
    <property type="match status" value="1"/>
</dbReference>
<comment type="subcellular location">
    <subcellularLocation>
        <location evidence="2 8">Cytoplasm</location>
    </subcellularLocation>
</comment>
<dbReference type="PANTHER" id="PTHR23355:SF9">
    <property type="entry name" value="DIS3-LIKE EXONUCLEASE 2"/>
    <property type="match status" value="1"/>
</dbReference>
<keyword evidence="3 8" id="KW-0963">Cytoplasm</keyword>
<dbReference type="AlphaFoldDB" id="A0A917MWS6"/>
<keyword evidence="4 8" id="KW-0540">Nuclease</keyword>
<feature type="compositionally biased region" description="Basic residues" evidence="9">
    <location>
        <begin position="678"/>
        <end position="694"/>
    </location>
</feature>
<dbReference type="NCBIfam" id="TIGR02063">
    <property type="entry name" value="RNase_R"/>
    <property type="match status" value="1"/>
</dbReference>
<feature type="domain" description="S1 motif" evidence="10">
    <location>
        <begin position="573"/>
        <end position="655"/>
    </location>
</feature>
<gene>
    <name evidence="8" type="primary">rnr</name>
    <name evidence="11" type="ORF">GCM10011379_31870</name>
</gene>
<evidence type="ECO:0000259" key="10">
    <source>
        <dbReference type="PROSITE" id="PS50126"/>
    </source>
</evidence>
<dbReference type="Proteomes" id="UP000627292">
    <property type="component" value="Unassembled WGS sequence"/>
</dbReference>
<accession>A0A917MWS6</accession>
<dbReference type="HAMAP" id="MF_01895">
    <property type="entry name" value="RNase_R"/>
    <property type="match status" value="1"/>
</dbReference>
<dbReference type="GO" id="GO:0008859">
    <property type="term" value="F:exoribonuclease II activity"/>
    <property type="evidence" value="ECO:0007669"/>
    <property type="project" value="UniProtKB-UniRule"/>
</dbReference>
<keyword evidence="7 8" id="KW-0694">RNA-binding</keyword>
<dbReference type="Pfam" id="PF00575">
    <property type="entry name" value="S1"/>
    <property type="match status" value="1"/>
</dbReference>
<evidence type="ECO:0000256" key="1">
    <source>
        <dbReference type="ARBA" id="ARBA00001849"/>
    </source>
</evidence>
<comment type="function">
    <text evidence="8">3'-5' exoribonuclease that releases 5'-nucleoside monophosphates and is involved in maturation of structured RNAs.</text>
</comment>
<dbReference type="InterPro" id="IPR004476">
    <property type="entry name" value="RNase_II/RNase_R"/>
</dbReference>
<dbReference type="EC" id="3.1.13.1" evidence="8"/>
<evidence type="ECO:0000313" key="12">
    <source>
        <dbReference type="Proteomes" id="UP000627292"/>
    </source>
</evidence>
<dbReference type="Gene3D" id="2.40.50.140">
    <property type="entry name" value="Nucleic acid-binding proteins"/>
    <property type="match status" value="3"/>
</dbReference>
<dbReference type="SUPFAM" id="SSF50249">
    <property type="entry name" value="Nucleic acid-binding proteins"/>
    <property type="match status" value="4"/>
</dbReference>
<evidence type="ECO:0000256" key="9">
    <source>
        <dbReference type="SAM" id="MobiDB-lite"/>
    </source>
</evidence>
<dbReference type="InterPro" id="IPR011129">
    <property type="entry name" value="CSD"/>
</dbReference>
<comment type="similarity">
    <text evidence="8">Belongs to the RNR ribonuclease family. RNase R subfamily.</text>
</comment>
<reference evidence="11" key="1">
    <citation type="journal article" date="2014" name="Int. J. Syst. Evol. Microbiol.">
        <title>Complete genome sequence of Corynebacterium casei LMG S-19264T (=DSM 44701T), isolated from a smear-ripened cheese.</title>
        <authorList>
            <consortium name="US DOE Joint Genome Institute (JGI-PGF)"/>
            <person name="Walter F."/>
            <person name="Albersmeier A."/>
            <person name="Kalinowski J."/>
            <person name="Ruckert C."/>
        </authorList>
    </citation>
    <scope>NUCLEOTIDE SEQUENCE</scope>
    <source>
        <strain evidence="11">CGMCC 1.15290</strain>
    </source>
</reference>
<keyword evidence="5 8" id="KW-0378">Hydrolase</keyword>
<dbReference type="Pfam" id="PF00773">
    <property type="entry name" value="RNB"/>
    <property type="match status" value="1"/>
</dbReference>
<dbReference type="GO" id="GO:0005829">
    <property type="term" value="C:cytosol"/>
    <property type="evidence" value="ECO:0007669"/>
    <property type="project" value="TreeGrafter"/>
</dbReference>
<dbReference type="SMART" id="SM00357">
    <property type="entry name" value="CSP"/>
    <property type="match status" value="2"/>
</dbReference>
<feature type="compositionally biased region" description="Basic residues" evidence="9">
    <location>
        <begin position="871"/>
        <end position="888"/>
    </location>
</feature>
<proteinExistence type="inferred from homology"/>